<keyword evidence="4" id="KW-1185">Reference proteome</keyword>
<evidence type="ECO:0000313" key="3">
    <source>
        <dbReference type="EMBL" id="SFG71072.1"/>
    </source>
</evidence>
<dbReference type="Pfam" id="PF13561">
    <property type="entry name" value="adh_short_C2"/>
    <property type="match status" value="1"/>
</dbReference>
<dbReference type="InterPro" id="IPR002347">
    <property type="entry name" value="SDR_fam"/>
</dbReference>
<accession>A0A1I2U1Q4</accession>
<protein>
    <submittedName>
        <fullName evidence="3">NAD(P)-dependent dehydrogenase, short-chain alcohol dehydrogenase family</fullName>
    </submittedName>
</protein>
<dbReference type="EMBL" id="FOOQ01000003">
    <property type="protein sequence ID" value="SFG71072.1"/>
    <property type="molecule type" value="Genomic_DNA"/>
</dbReference>
<evidence type="ECO:0000313" key="4">
    <source>
        <dbReference type="Proteomes" id="UP000198876"/>
    </source>
</evidence>
<dbReference type="PRINTS" id="PR00080">
    <property type="entry name" value="SDRFAMILY"/>
</dbReference>
<dbReference type="InterPro" id="IPR020904">
    <property type="entry name" value="Sc_DH/Rdtase_CS"/>
</dbReference>
<organism evidence="3 4">
    <name type="scientific">Halopelagius inordinatus</name>
    <dbReference type="NCBI Taxonomy" id="553467"/>
    <lineage>
        <taxon>Archaea</taxon>
        <taxon>Methanobacteriati</taxon>
        <taxon>Methanobacteriota</taxon>
        <taxon>Stenosarchaea group</taxon>
        <taxon>Halobacteria</taxon>
        <taxon>Halobacteriales</taxon>
        <taxon>Haloferacaceae</taxon>
    </lineage>
</organism>
<dbReference type="Gene3D" id="3.40.50.720">
    <property type="entry name" value="NAD(P)-binding Rossmann-like Domain"/>
    <property type="match status" value="1"/>
</dbReference>
<dbReference type="GO" id="GO:0016491">
    <property type="term" value="F:oxidoreductase activity"/>
    <property type="evidence" value="ECO:0007669"/>
    <property type="project" value="UniProtKB-KW"/>
</dbReference>
<dbReference type="AlphaFoldDB" id="A0A1I2U1Q4"/>
<dbReference type="Proteomes" id="UP000198876">
    <property type="component" value="Unassembled WGS sequence"/>
</dbReference>
<dbReference type="CDD" id="cd05233">
    <property type="entry name" value="SDR_c"/>
    <property type="match status" value="1"/>
</dbReference>
<dbReference type="FunFam" id="3.40.50.720:FF:000084">
    <property type="entry name" value="Short-chain dehydrogenase reductase"/>
    <property type="match status" value="1"/>
</dbReference>
<dbReference type="PANTHER" id="PTHR43639:SF1">
    <property type="entry name" value="SHORT-CHAIN DEHYDROGENASE_REDUCTASE FAMILY PROTEIN"/>
    <property type="match status" value="1"/>
</dbReference>
<evidence type="ECO:0000256" key="1">
    <source>
        <dbReference type="ARBA" id="ARBA00006484"/>
    </source>
</evidence>
<dbReference type="PRINTS" id="PR00081">
    <property type="entry name" value="GDHRDH"/>
</dbReference>
<proteinExistence type="inferred from homology"/>
<name>A0A1I2U1Q4_9EURY</name>
<dbReference type="InterPro" id="IPR036291">
    <property type="entry name" value="NAD(P)-bd_dom_sf"/>
</dbReference>
<dbReference type="PROSITE" id="PS00061">
    <property type="entry name" value="ADH_SHORT"/>
    <property type="match status" value="1"/>
</dbReference>
<dbReference type="SUPFAM" id="SSF51735">
    <property type="entry name" value="NAD(P)-binding Rossmann-fold domains"/>
    <property type="match status" value="1"/>
</dbReference>
<reference evidence="4" key="1">
    <citation type="submission" date="2016-10" db="EMBL/GenBank/DDBJ databases">
        <authorList>
            <person name="Varghese N."/>
            <person name="Submissions S."/>
        </authorList>
    </citation>
    <scope>NUCLEOTIDE SEQUENCE [LARGE SCALE GENOMIC DNA]</scope>
    <source>
        <strain evidence="4">CGMCC 1.7739</strain>
    </source>
</reference>
<gene>
    <name evidence="3" type="ORF">SAMN04488063_2741</name>
</gene>
<keyword evidence="2" id="KW-0560">Oxidoreductase</keyword>
<comment type="similarity">
    <text evidence="1">Belongs to the short-chain dehydrogenases/reductases (SDR) family.</text>
</comment>
<dbReference type="PANTHER" id="PTHR43639">
    <property type="entry name" value="OXIDOREDUCTASE, SHORT-CHAIN DEHYDROGENASE/REDUCTASE FAMILY (AFU_ORTHOLOGUE AFUA_5G02870)"/>
    <property type="match status" value="1"/>
</dbReference>
<evidence type="ECO:0000256" key="2">
    <source>
        <dbReference type="ARBA" id="ARBA00023002"/>
    </source>
</evidence>
<dbReference type="STRING" id="553467.SAMN04488063_2741"/>
<sequence length="281" mass="29667">MRERAAASFATLRDAATDAEGMGEIRADYSEETVIVTGGSSGIGRAVALGFGDAGATVINADVREEPKDRDTGTPTHELVRERGGEATFVDVDVSDPAEIEAVVDYAREYGGVDVMVNNAGIYTKSRFRDVTPAEFDELYGVNARGAFFGTQYAAEDMISRGVEGVVLNTTSDTQGRASWDHSHYAATKGAVRMVTRSAALELAPEGVRVNAVAPGPVATEIREGWSEEASEFGPDGETPSLPLRAATPDELADAYLYLASDGASYVTGETLWVDGGGHVC</sequence>